<name>A0A922LBY9_DERFA</name>
<protein>
    <submittedName>
        <fullName evidence="2">Uncharacterized protein</fullName>
    </submittedName>
</protein>
<dbReference type="AlphaFoldDB" id="A0A922LBY9"/>
<evidence type="ECO:0000313" key="3">
    <source>
        <dbReference type="Proteomes" id="UP000790347"/>
    </source>
</evidence>
<reference evidence="2" key="2">
    <citation type="journal article" date="2022" name="Res Sq">
        <title>Comparative Genomics Reveals Insights into the Divergent Evolution of Astigmatic Mites and Household Pest Adaptations.</title>
        <authorList>
            <person name="Xiong Q."/>
            <person name="Wan A.T.-Y."/>
            <person name="Liu X.-Y."/>
            <person name="Fung C.S.-H."/>
            <person name="Xiao X."/>
            <person name="Malainual N."/>
            <person name="Hou J."/>
            <person name="Wang L."/>
            <person name="Wang M."/>
            <person name="Yang K."/>
            <person name="Cui Y."/>
            <person name="Leung E."/>
            <person name="Nong W."/>
            <person name="Shin S.-K."/>
            <person name="Au S."/>
            <person name="Jeong K.Y."/>
            <person name="Chew F.T."/>
            <person name="Hui J."/>
            <person name="Leung T.F."/>
            <person name="Tungtrongchitr A."/>
            <person name="Zhong N."/>
            <person name="Liu Z."/>
            <person name="Tsui S."/>
        </authorList>
    </citation>
    <scope>NUCLEOTIDE SEQUENCE</scope>
    <source>
        <strain evidence="2">Derf</strain>
        <tissue evidence="2">Whole organism</tissue>
    </source>
</reference>
<dbReference type="Proteomes" id="UP000790347">
    <property type="component" value="Unassembled WGS sequence"/>
</dbReference>
<organism evidence="2 3">
    <name type="scientific">Dermatophagoides farinae</name>
    <name type="common">American house dust mite</name>
    <dbReference type="NCBI Taxonomy" id="6954"/>
    <lineage>
        <taxon>Eukaryota</taxon>
        <taxon>Metazoa</taxon>
        <taxon>Ecdysozoa</taxon>
        <taxon>Arthropoda</taxon>
        <taxon>Chelicerata</taxon>
        <taxon>Arachnida</taxon>
        <taxon>Acari</taxon>
        <taxon>Acariformes</taxon>
        <taxon>Sarcoptiformes</taxon>
        <taxon>Astigmata</taxon>
        <taxon>Psoroptidia</taxon>
        <taxon>Analgoidea</taxon>
        <taxon>Pyroglyphidae</taxon>
        <taxon>Dermatophagoidinae</taxon>
        <taxon>Dermatophagoides</taxon>
    </lineage>
</organism>
<proteinExistence type="predicted"/>
<evidence type="ECO:0000256" key="1">
    <source>
        <dbReference type="SAM" id="MobiDB-lite"/>
    </source>
</evidence>
<feature type="compositionally biased region" description="Low complexity" evidence="1">
    <location>
        <begin position="24"/>
        <end position="39"/>
    </location>
</feature>
<reference evidence="2" key="1">
    <citation type="submission" date="2013-05" db="EMBL/GenBank/DDBJ databases">
        <authorList>
            <person name="Yim A.K.Y."/>
            <person name="Chan T.F."/>
            <person name="Ji K.M."/>
            <person name="Liu X.Y."/>
            <person name="Zhou J.W."/>
            <person name="Li R.Q."/>
            <person name="Yang K.Y."/>
            <person name="Li J."/>
            <person name="Li M."/>
            <person name="Law P.T.W."/>
            <person name="Wu Y.L."/>
            <person name="Cai Z.L."/>
            <person name="Qin H."/>
            <person name="Bao Y."/>
            <person name="Leung R.K.K."/>
            <person name="Ng P.K.S."/>
            <person name="Zou J."/>
            <person name="Zhong X.J."/>
            <person name="Ran P.X."/>
            <person name="Zhong N.S."/>
            <person name="Liu Z.G."/>
            <person name="Tsui S.K.W."/>
        </authorList>
    </citation>
    <scope>NUCLEOTIDE SEQUENCE</scope>
    <source>
        <strain evidence="2">Derf</strain>
        <tissue evidence="2">Whole organism</tissue>
    </source>
</reference>
<keyword evidence="3" id="KW-1185">Reference proteome</keyword>
<comment type="caution">
    <text evidence="2">The sequence shown here is derived from an EMBL/GenBank/DDBJ whole genome shotgun (WGS) entry which is preliminary data.</text>
</comment>
<feature type="region of interest" description="Disordered" evidence="1">
    <location>
        <begin position="1"/>
        <end position="50"/>
    </location>
</feature>
<gene>
    <name evidence="2" type="ORF">DERF_003967</name>
</gene>
<accession>A0A922LBY9</accession>
<sequence length="70" mass="8386">MVVQYNNSHKHRNLDQANPLYLRQQQSHHQQQQQQSSSSPAPIIKKKMTEKPYNKSENYLLLRIIHYSIQ</sequence>
<evidence type="ECO:0000313" key="2">
    <source>
        <dbReference type="EMBL" id="KAH9530139.1"/>
    </source>
</evidence>
<dbReference type="EMBL" id="ASGP02000001">
    <property type="protein sequence ID" value="KAH9530139.1"/>
    <property type="molecule type" value="Genomic_DNA"/>
</dbReference>